<keyword evidence="4 5" id="KW-0464">Manganese</keyword>
<gene>
    <name evidence="5 9" type="primary">hutG</name>
    <name evidence="9" type="ORF">Ltuc_0578</name>
</gene>
<dbReference type="Proteomes" id="UP000054693">
    <property type="component" value="Unassembled WGS sequence"/>
</dbReference>
<comment type="function">
    <text evidence="5">Catalyzes the conversion of N-formimidoyl-L-glutamate to L-glutamate and formamide.</text>
</comment>
<evidence type="ECO:0000256" key="8">
    <source>
        <dbReference type="PROSITE-ProRule" id="PRU00742"/>
    </source>
</evidence>
<evidence type="ECO:0000256" key="1">
    <source>
        <dbReference type="ARBA" id="ARBA00022723"/>
    </source>
</evidence>
<comment type="pathway">
    <text evidence="5">Amino-acid degradation; L-histidine degradation into L-glutamate; L-glutamate from N-formimidoyl-L-glutamate (hydrolase route): step 1/1.</text>
</comment>
<feature type="binding site" evidence="5 7">
    <location>
        <position position="158"/>
    </location>
    <ligand>
        <name>Mn(2+)</name>
        <dbReference type="ChEBI" id="CHEBI:29035"/>
        <label>1</label>
    </ligand>
</feature>
<feature type="binding site" evidence="5">
    <location>
        <position position="248"/>
    </location>
    <ligand>
        <name>Mn(2+)</name>
        <dbReference type="ChEBI" id="CHEBI:29035"/>
        <label>2</label>
    </ligand>
</feature>
<dbReference type="SUPFAM" id="SSF52768">
    <property type="entry name" value="Arginase/deacetylase"/>
    <property type="match status" value="1"/>
</dbReference>
<evidence type="ECO:0000256" key="5">
    <source>
        <dbReference type="HAMAP-Rule" id="MF_00737"/>
    </source>
</evidence>
<dbReference type="AlphaFoldDB" id="A0A0W0ZU62"/>
<keyword evidence="10" id="KW-1185">Reference proteome</keyword>
<dbReference type="PIRSF" id="PIRSF036979">
    <property type="entry name" value="Arginase"/>
    <property type="match status" value="1"/>
</dbReference>
<proteinExistence type="inferred from homology"/>
<dbReference type="EMBL" id="LNZA01000001">
    <property type="protein sequence ID" value="KTD72731.1"/>
    <property type="molecule type" value="Genomic_DNA"/>
</dbReference>
<evidence type="ECO:0000313" key="10">
    <source>
        <dbReference type="Proteomes" id="UP000054693"/>
    </source>
</evidence>
<organism evidence="9 10">
    <name type="scientific">Legionella tucsonensis</name>
    <dbReference type="NCBI Taxonomy" id="40335"/>
    <lineage>
        <taxon>Bacteria</taxon>
        <taxon>Pseudomonadati</taxon>
        <taxon>Pseudomonadota</taxon>
        <taxon>Gammaproteobacteria</taxon>
        <taxon>Legionellales</taxon>
        <taxon>Legionellaceae</taxon>
        <taxon>Legionella</taxon>
    </lineage>
</organism>
<feature type="binding site" evidence="5 7">
    <location>
        <position position="154"/>
    </location>
    <ligand>
        <name>Mn(2+)</name>
        <dbReference type="ChEBI" id="CHEBI:29035"/>
        <label>1</label>
    </ligand>
</feature>
<dbReference type="Pfam" id="PF00491">
    <property type="entry name" value="Arginase"/>
    <property type="match status" value="1"/>
</dbReference>
<dbReference type="NCBIfam" id="TIGR01227">
    <property type="entry name" value="hutG"/>
    <property type="match status" value="1"/>
</dbReference>
<dbReference type="EC" id="3.5.3.8" evidence="5 6"/>
<feature type="binding site" evidence="5 7">
    <location>
        <position position="248"/>
    </location>
    <ligand>
        <name>Mn(2+)</name>
        <dbReference type="ChEBI" id="CHEBI:29035"/>
        <label>1</label>
    </ligand>
</feature>
<evidence type="ECO:0000256" key="3">
    <source>
        <dbReference type="ARBA" id="ARBA00022808"/>
    </source>
</evidence>
<evidence type="ECO:0000256" key="4">
    <source>
        <dbReference type="ARBA" id="ARBA00023211"/>
    </source>
</evidence>
<evidence type="ECO:0000256" key="2">
    <source>
        <dbReference type="ARBA" id="ARBA00022801"/>
    </source>
</evidence>
<feature type="binding site" evidence="5 7">
    <location>
        <position position="131"/>
    </location>
    <ligand>
        <name>Mn(2+)</name>
        <dbReference type="ChEBI" id="CHEBI:29035"/>
        <label>1</label>
    </ligand>
</feature>
<dbReference type="PANTHER" id="PTHR11358">
    <property type="entry name" value="ARGINASE/AGMATINASE"/>
    <property type="match status" value="1"/>
</dbReference>
<dbReference type="Gene3D" id="3.40.800.10">
    <property type="entry name" value="Ureohydrolase domain"/>
    <property type="match status" value="1"/>
</dbReference>
<dbReference type="InterPro" id="IPR005923">
    <property type="entry name" value="HutG"/>
</dbReference>
<dbReference type="GO" id="GO:0030145">
    <property type="term" value="F:manganese ion binding"/>
    <property type="evidence" value="ECO:0007669"/>
    <property type="project" value="UniProtKB-UniRule"/>
</dbReference>
<feature type="binding site" evidence="7">
    <location>
        <position position="250"/>
    </location>
    <ligand>
        <name>Mn(2+)</name>
        <dbReference type="ChEBI" id="CHEBI:29035"/>
        <label>1</label>
    </ligand>
</feature>
<feature type="binding site" evidence="7">
    <location>
        <position position="156"/>
    </location>
    <ligand>
        <name>Mn(2+)</name>
        <dbReference type="ChEBI" id="CHEBI:29035"/>
        <label>1</label>
    </ligand>
</feature>
<dbReference type="GO" id="GO:0050415">
    <property type="term" value="F:formimidoylglutamase activity"/>
    <property type="evidence" value="ECO:0007669"/>
    <property type="project" value="UniProtKB-UniRule"/>
</dbReference>
<comment type="cofactor">
    <cofactor evidence="5 7">
        <name>Mn(2+)</name>
        <dbReference type="ChEBI" id="CHEBI:29035"/>
    </cofactor>
    <text evidence="5 7">Binds 2 manganese ions per subunit.</text>
</comment>
<dbReference type="STRING" id="40335.Ltuc_0578"/>
<name>A0A0W0ZU62_9GAMM</name>
<keyword evidence="2 5" id="KW-0378">Hydrolase</keyword>
<dbReference type="GO" id="GO:0019556">
    <property type="term" value="P:L-histidine catabolic process to glutamate and formamide"/>
    <property type="evidence" value="ECO:0007669"/>
    <property type="project" value="UniProtKB-UniRule"/>
</dbReference>
<dbReference type="GO" id="GO:0033389">
    <property type="term" value="P:putrescine biosynthetic process from arginine, via agmatine"/>
    <property type="evidence" value="ECO:0007669"/>
    <property type="project" value="TreeGrafter"/>
</dbReference>
<dbReference type="RefSeq" id="WP_058519840.1">
    <property type="nucleotide sequence ID" value="NZ_CAAAIP010000001.1"/>
</dbReference>
<feature type="binding site" evidence="5">
    <location>
        <position position="154"/>
    </location>
    <ligand>
        <name>Mn(2+)</name>
        <dbReference type="ChEBI" id="CHEBI:29035"/>
        <label>2</label>
    </ligand>
</feature>
<dbReference type="InterPro" id="IPR006035">
    <property type="entry name" value="Ureohydrolase"/>
</dbReference>
<dbReference type="HAMAP" id="MF_00737">
    <property type="entry name" value="Formimidoylglutam"/>
    <property type="match status" value="1"/>
</dbReference>
<dbReference type="PROSITE" id="PS51409">
    <property type="entry name" value="ARGINASE_2"/>
    <property type="match status" value="1"/>
</dbReference>
<keyword evidence="3 5" id="KW-0369">Histidine metabolism</keyword>
<dbReference type="InterPro" id="IPR023696">
    <property type="entry name" value="Ureohydrolase_dom_sf"/>
</dbReference>
<dbReference type="UniPathway" id="UPA00379">
    <property type="reaction ID" value="UER00552"/>
</dbReference>
<accession>A0A0W0ZU62</accession>
<reference evidence="9 10" key="1">
    <citation type="submission" date="2015-11" db="EMBL/GenBank/DDBJ databases">
        <title>Genomic analysis of 38 Legionella species identifies large and diverse effector repertoires.</title>
        <authorList>
            <person name="Burstein D."/>
            <person name="Amaro F."/>
            <person name="Zusman T."/>
            <person name="Lifshitz Z."/>
            <person name="Cohen O."/>
            <person name="Gilbert J.A."/>
            <person name="Pupko T."/>
            <person name="Shuman H.A."/>
            <person name="Segal G."/>
        </authorList>
    </citation>
    <scope>NUCLEOTIDE SEQUENCE [LARGE SCALE GENOMIC DNA]</scope>
    <source>
        <strain evidence="9 10">ATCC 49180</strain>
    </source>
</reference>
<comment type="catalytic activity">
    <reaction evidence="5">
        <text>N-formimidoyl-L-glutamate + H2O = formamide + L-glutamate</text>
        <dbReference type="Rhea" id="RHEA:22492"/>
        <dbReference type="ChEBI" id="CHEBI:15377"/>
        <dbReference type="ChEBI" id="CHEBI:16397"/>
        <dbReference type="ChEBI" id="CHEBI:29985"/>
        <dbReference type="ChEBI" id="CHEBI:58928"/>
        <dbReference type="EC" id="3.5.3.8"/>
    </reaction>
</comment>
<protein>
    <recommendedName>
        <fullName evidence="5 6">Formimidoylglutamase</fullName>
        <ecNumber evidence="5 6">3.5.3.8</ecNumber>
    </recommendedName>
    <alternativeName>
        <fullName evidence="5">Formiminoglutamase</fullName>
    </alternativeName>
    <alternativeName>
        <fullName evidence="5">Formiminoglutamate hydrolase</fullName>
    </alternativeName>
</protein>
<dbReference type="CDD" id="cd09988">
    <property type="entry name" value="Formimidoylglutamase"/>
    <property type="match status" value="1"/>
</dbReference>
<dbReference type="PATRIC" id="fig|40335.7.peg.601"/>
<keyword evidence="1 5" id="KW-0479">Metal-binding</keyword>
<feature type="binding site" evidence="5">
    <location>
        <position position="250"/>
    </location>
    <ligand>
        <name>Mn(2+)</name>
        <dbReference type="ChEBI" id="CHEBI:29035"/>
        <label>2</label>
    </ligand>
</feature>
<evidence type="ECO:0000256" key="6">
    <source>
        <dbReference type="NCBIfam" id="TIGR01227"/>
    </source>
</evidence>
<dbReference type="GO" id="GO:0019557">
    <property type="term" value="P:L-histidine catabolic process to glutamate and formate"/>
    <property type="evidence" value="ECO:0007669"/>
    <property type="project" value="UniProtKB-UniPathway"/>
</dbReference>
<comment type="caution">
    <text evidence="9">The sequence shown here is derived from an EMBL/GenBank/DDBJ whole genome shotgun (WGS) entry which is preliminary data.</text>
</comment>
<dbReference type="GO" id="GO:0008783">
    <property type="term" value="F:agmatinase activity"/>
    <property type="evidence" value="ECO:0007669"/>
    <property type="project" value="TreeGrafter"/>
</dbReference>
<dbReference type="PANTHER" id="PTHR11358:SF35">
    <property type="entry name" value="FORMIMIDOYLGLUTAMASE"/>
    <property type="match status" value="1"/>
</dbReference>
<feature type="binding site" evidence="5">
    <location>
        <position position="156"/>
    </location>
    <ligand>
        <name>Mn(2+)</name>
        <dbReference type="ChEBI" id="CHEBI:29035"/>
        <label>2</label>
    </ligand>
</feature>
<sequence length="319" mass="35797">MFEHLSNYQRANPALWQGRKDTINAERFFQKIIFPVEQTDLITKEKKTVFLGFASDAGVRRNMGRPGAKLGPDQIKTQLAKLPCFIDKPLFDLGTIFCEENELETAQAQFANLISFCHQQGHQTVAFGGGHEIAWAHYQGLAPHYTKLGIINFDAHFDLRPHQKNQPGTSGTPFSQIAAYCKENNQPFHYCCIGIQKMGNTPSLFERADELNVNYLTAEELYANSLAWHLAFLDDFMLNLDHIYLTLCLDVLAESFAPGVSAPQPLGLSPWQILPLLKYIIQSGKVVSFDVAELSPPLDHEQKTARLAALIIAELLHTI</sequence>
<evidence type="ECO:0000256" key="7">
    <source>
        <dbReference type="PIRSR" id="PIRSR036979-1"/>
    </source>
</evidence>
<comment type="similarity">
    <text evidence="5 8">Belongs to the arginase family.</text>
</comment>
<dbReference type="OrthoDB" id="9789727at2"/>
<evidence type="ECO:0000313" key="9">
    <source>
        <dbReference type="EMBL" id="KTD72731.1"/>
    </source>
</evidence>